<name>A0A1G4G3U8_9BACT</name>
<gene>
    <name evidence="2" type="ORF">ING2E5A_0364</name>
</gene>
<dbReference type="KEGG" id="pmuc:ING2E5A_0364"/>
<protein>
    <recommendedName>
        <fullName evidence="4">Beta-galactosidase trimerisation domain-containing protein</fullName>
    </recommendedName>
</protein>
<evidence type="ECO:0008006" key="4">
    <source>
        <dbReference type="Google" id="ProtNLM"/>
    </source>
</evidence>
<dbReference type="PROSITE" id="PS51257">
    <property type="entry name" value="PROKAR_LIPOPROTEIN"/>
    <property type="match status" value="1"/>
</dbReference>
<dbReference type="RefSeq" id="WP_071135921.1">
    <property type="nucleotide sequence ID" value="NZ_LT608328.1"/>
</dbReference>
<organism evidence="2 3">
    <name type="scientific">Petrimonas mucosa</name>
    <dbReference type="NCBI Taxonomy" id="1642646"/>
    <lineage>
        <taxon>Bacteria</taxon>
        <taxon>Pseudomonadati</taxon>
        <taxon>Bacteroidota</taxon>
        <taxon>Bacteroidia</taxon>
        <taxon>Bacteroidales</taxon>
        <taxon>Dysgonomonadaceae</taxon>
        <taxon>Petrimonas</taxon>
    </lineage>
</organism>
<keyword evidence="1" id="KW-0732">Signal</keyword>
<evidence type="ECO:0000313" key="2">
    <source>
        <dbReference type="EMBL" id="SCM55437.1"/>
    </source>
</evidence>
<reference evidence="2 3" key="1">
    <citation type="submission" date="2016-08" db="EMBL/GenBank/DDBJ databases">
        <authorList>
            <person name="Seilhamer J.J."/>
        </authorList>
    </citation>
    <scope>NUCLEOTIDE SEQUENCE [LARGE SCALE GENOMIC DNA]</scope>
    <source>
        <strain evidence="2">ING2-E5A</strain>
    </source>
</reference>
<sequence length="759" mass="87424">MKYNSCLTLIYTLLLIGITACSQKELSNTVNRRGEKTAFQTSSHWKPVTDIRADIAIVYGASDNEKMTFEQRVQSWCDRGYITHFMTGIAWGGNYRPYFHGEWDGVEHWDEGQVNRQGDTIWHGSRGSTPYIVPTENFLRYLKEVHIKRVIDAGIDAIYLEEPEFWAAAGYSESFKKAWKDYYGFDWRPQHTSAENTYLSNKLKYHMYYKALDECFTYAKEYGKSKGMNIRCYVPTHSLVNYAQWMIVSPEASLASLPNVDGYIAQVWTGTSAEPNYFNGKLAERVFETAYLEYGCMEAMTAPTGRKLFFLTDPIEDREFDWPYYKQNYEATFTAQLLFPQINSYEVMPWPDRIYEKLYYTSAHFKRGTGISGSRNMELIDPENADKDKKELIPRFYSTQMQVMINSLNEMPLSSNKLSGSHGISVLMANSMMFQRAPDPIEGYDDPQLSNFYGEALPFLKRGVPVKILHIENVSYPETWADTRVLLMSYSNLKPLSAESHTYLANWVRDGGVIVYSSRDTDPFQNIKEWWNQGENQFKRPSDHLFKLLGIEVNPKEGEYICGKGSVYVIRKDPKEFVLNENGELDYVAIVKKMYEERANAGELVFKNNFYLERGPFNIIAVMNESVSDDPYHAEGLFIDLFDNKLPVLTEKTVKPGEQAFLFDLNRIENRKRPQVLAAASRTENETRSRKSYSFTTKSPLNTTNVMRLLLPAEPVKVDITDSNGNRIEEATWSWDALSKTCLLGFENNPDGVNVAIKW</sequence>
<evidence type="ECO:0000256" key="1">
    <source>
        <dbReference type="SAM" id="SignalP"/>
    </source>
</evidence>
<dbReference type="AlphaFoldDB" id="A0A1G4G3U8"/>
<dbReference type="Proteomes" id="UP000178485">
    <property type="component" value="Chromosome i"/>
</dbReference>
<dbReference type="EMBL" id="LT608328">
    <property type="protein sequence ID" value="SCM55437.1"/>
    <property type="molecule type" value="Genomic_DNA"/>
</dbReference>
<accession>A0A1G4G3U8</accession>
<proteinExistence type="predicted"/>
<evidence type="ECO:0000313" key="3">
    <source>
        <dbReference type="Proteomes" id="UP000178485"/>
    </source>
</evidence>
<dbReference type="STRING" id="1642646.ING2E5A_0364"/>
<keyword evidence="3" id="KW-1185">Reference proteome</keyword>
<feature type="chain" id="PRO_5009603756" description="Beta-galactosidase trimerisation domain-containing protein" evidence="1">
    <location>
        <begin position="23"/>
        <end position="759"/>
    </location>
</feature>
<feature type="signal peptide" evidence="1">
    <location>
        <begin position="1"/>
        <end position="22"/>
    </location>
</feature>